<dbReference type="AlphaFoldDB" id="A0A655YKW5"/>
<dbReference type="EMBL" id="CWOW01000019">
    <property type="protein sequence ID" value="CSB02849.1"/>
    <property type="molecule type" value="Genomic_DNA"/>
</dbReference>
<name>A0A655YKW5_VIBCL</name>
<organism evidence="1 2">
    <name type="scientific">Vibrio cholerae</name>
    <dbReference type="NCBI Taxonomy" id="666"/>
    <lineage>
        <taxon>Bacteria</taxon>
        <taxon>Pseudomonadati</taxon>
        <taxon>Pseudomonadota</taxon>
        <taxon>Gammaproteobacteria</taxon>
        <taxon>Vibrionales</taxon>
        <taxon>Vibrionaceae</taxon>
        <taxon>Vibrio</taxon>
    </lineage>
</organism>
<dbReference type="Proteomes" id="UP000044806">
    <property type="component" value="Unassembled WGS sequence"/>
</dbReference>
<proteinExistence type="predicted"/>
<protein>
    <submittedName>
        <fullName evidence="1">Uncharacterized protein</fullName>
    </submittedName>
</protein>
<accession>A0A655YKW5</accession>
<reference evidence="1 2" key="1">
    <citation type="submission" date="2015-07" db="EMBL/GenBank/DDBJ databases">
        <authorList>
            <consortium name="Pathogen Informatics"/>
        </authorList>
    </citation>
    <scope>NUCLEOTIDE SEQUENCE [LARGE SCALE GENOMIC DNA]</scope>
    <source>
        <strain evidence="1 2">A51</strain>
    </source>
</reference>
<evidence type="ECO:0000313" key="1">
    <source>
        <dbReference type="EMBL" id="CSB02849.1"/>
    </source>
</evidence>
<gene>
    <name evidence="1" type="ORF">ERS013165_03128</name>
</gene>
<evidence type="ECO:0000313" key="2">
    <source>
        <dbReference type="Proteomes" id="UP000044806"/>
    </source>
</evidence>
<sequence>MSEIAIYIKTSNKQIMNALKQRIIHYPSGFGRLTHQSLHDRCAIEMAENR</sequence>